<dbReference type="GeneID" id="85007863"/>
<evidence type="ECO:0008006" key="4">
    <source>
        <dbReference type="Google" id="ProtNLM"/>
    </source>
</evidence>
<dbReference type="OrthoDB" id="8757095at2"/>
<name>D0WHP9_SLAES</name>
<protein>
    <recommendedName>
        <fullName evidence="4">DUF2812 domain-containing protein</fullName>
    </recommendedName>
</protein>
<dbReference type="EMBL" id="ACUX02000008">
    <property type="protein sequence ID" value="EEZ60992.1"/>
    <property type="molecule type" value="Genomic_DNA"/>
</dbReference>
<keyword evidence="3" id="KW-1185">Reference proteome</keyword>
<gene>
    <name evidence="2" type="ORF">HMPREF0762_01367</name>
</gene>
<organism evidence="2 3">
    <name type="scientific">Slackia exigua (strain ATCC 700122 / DSM 15923 / CIP 105133 / JCM 11022 / KCTC 5966 / S-7)</name>
    <dbReference type="NCBI Taxonomy" id="649764"/>
    <lineage>
        <taxon>Bacteria</taxon>
        <taxon>Bacillati</taxon>
        <taxon>Actinomycetota</taxon>
        <taxon>Coriobacteriia</taxon>
        <taxon>Eggerthellales</taxon>
        <taxon>Eggerthellaceae</taxon>
        <taxon>Slackia</taxon>
    </lineage>
</organism>
<dbReference type="Pfam" id="PF11193">
    <property type="entry name" value="DUF2812"/>
    <property type="match status" value="1"/>
</dbReference>
<sequence>MAASTMIKKTFADTMKEQDWINDMSAQGKALIGYSGGTYAFVDDEPGSWQYLVEIMGTGKKAQEDYLSFLEEMGVEVVASYAGRAYLRKKNDGTPFDLHSDGESRLDQAKKAATTWTAIPITQAVTAIAIICNSLLTTGSFTLGTGIAVGTGIVLLVAAVIEYAVLGAPGRKRVREAQRDLQVHE</sequence>
<evidence type="ECO:0000256" key="1">
    <source>
        <dbReference type="SAM" id="Phobius"/>
    </source>
</evidence>
<keyword evidence="1" id="KW-1133">Transmembrane helix</keyword>
<feature type="transmembrane region" description="Helical" evidence="1">
    <location>
        <begin position="113"/>
        <end position="136"/>
    </location>
</feature>
<evidence type="ECO:0000313" key="3">
    <source>
        <dbReference type="Proteomes" id="UP000006001"/>
    </source>
</evidence>
<keyword evidence="1" id="KW-0472">Membrane</keyword>
<dbReference type="Proteomes" id="UP000006001">
    <property type="component" value="Unassembled WGS sequence"/>
</dbReference>
<dbReference type="STRING" id="649764.HMPREF0762_01367"/>
<evidence type="ECO:0000313" key="2">
    <source>
        <dbReference type="EMBL" id="EEZ60992.1"/>
    </source>
</evidence>
<accession>D0WHP9</accession>
<dbReference type="InterPro" id="IPR021359">
    <property type="entry name" value="DUF2812"/>
</dbReference>
<reference evidence="2" key="1">
    <citation type="submission" date="2009-10" db="EMBL/GenBank/DDBJ databases">
        <authorList>
            <person name="Weinstock G."/>
            <person name="Sodergren E."/>
            <person name="Clifton S."/>
            <person name="Fulton L."/>
            <person name="Fulton B."/>
            <person name="Courtney L."/>
            <person name="Fronick C."/>
            <person name="Harrison M."/>
            <person name="Strong C."/>
            <person name="Farmer C."/>
            <person name="Delahaunty K."/>
            <person name="Markovic C."/>
            <person name="Hall O."/>
            <person name="Minx P."/>
            <person name="Tomlinson C."/>
            <person name="Mitreva M."/>
            <person name="Nelson J."/>
            <person name="Hou S."/>
            <person name="Wollam A."/>
            <person name="Pepin K.H."/>
            <person name="Johnson M."/>
            <person name="Bhonagiri V."/>
            <person name="Nash W.E."/>
            <person name="Warren W."/>
            <person name="Chinwalla A."/>
            <person name="Mardis E.R."/>
            <person name="Wilson R.K."/>
        </authorList>
    </citation>
    <scope>NUCLEOTIDE SEQUENCE [LARGE SCALE GENOMIC DNA]</scope>
    <source>
        <strain evidence="2">ATCC 700122</strain>
    </source>
</reference>
<dbReference type="eggNOG" id="ENOG5032UIA">
    <property type="taxonomic scope" value="Bacteria"/>
</dbReference>
<dbReference type="HOGENOM" id="CLU_101727_0_0_11"/>
<dbReference type="AlphaFoldDB" id="D0WHP9"/>
<dbReference type="RefSeq" id="WP_006362619.1">
    <property type="nucleotide sequence ID" value="NZ_GG700630.1"/>
</dbReference>
<comment type="caution">
    <text evidence="2">The sequence shown here is derived from an EMBL/GenBank/DDBJ whole genome shotgun (WGS) entry which is preliminary data.</text>
</comment>
<keyword evidence="1" id="KW-0812">Transmembrane</keyword>
<proteinExistence type="predicted"/>
<feature type="transmembrane region" description="Helical" evidence="1">
    <location>
        <begin position="142"/>
        <end position="166"/>
    </location>
</feature>